<gene>
    <name evidence="1" type="ORF">QY95_04049</name>
</gene>
<dbReference type="RefSeq" id="WP_040048098.1">
    <property type="nucleotide sequence ID" value="NZ_JWIR02000089.1"/>
</dbReference>
<sequence length="141" mass="16445">MINFKPFKEDFGSISVLYGEIGFMIQAVGLYVGCNNTYTTLQFYDCEEKLMRAEKPWGAVQYERNNTLINLRFYRSNVPQALREKLENIVNEYRQDTNDVKCNTRALSIAFKFSSLEKGVHSFLLSLFEIIQEELTNLEKC</sequence>
<dbReference type="OrthoDB" id="2888483at2"/>
<proteinExistence type="predicted"/>
<keyword evidence="2" id="KW-1185">Reference proteome</keyword>
<comment type="caution">
    <text evidence="1">The sequence shown here is derived from an EMBL/GenBank/DDBJ whole genome shotgun (WGS) entry which is preliminary data.</text>
</comment>
<evidence type="ECO:0000313" key="1">
    <source>
        <dbReference type="EMBL" id="KKB34163.1"/>
    </source>
</evidence>
<dbReference type="EMBL" id="JWIR02000089">
    <property type="protein sequence ID" value="KKB34163.1"/>
    <property type="molecule type" value="Genomic_DNA"/>
</dbReference>
<protein>
    <submittedName>
        <fullName evidence="1">Uncharacterized protein</fullName>
    </submittedName>
</protein>
<evidence type="ECO:0000313" key="2">
    <source>
        <dbReference type="Proteomes" id="UP000031563"/>
    </source>
</evidence>
<dbReference type="Proteomes" id="UP000031563">
    <property type="component" value="Unassembled WGS sequence"/>
</dbReference>
<dbReference type="AlphaFoldDB" id="A0A0F5HLN1"/>
<accession>A0A0F5HLN1</accession>
<reference evidence="1" key="1">
    <citation type="submission" date="2015-02" db="EMBL/GenBank/DDBJ databases">
        <title>Genome Assembly of Bacillaceae bacterium MTCC 8252.</title>
        <authorList>
            <person name="Verma A."/>
            <person name="Khatri I."/>
            <person name="Mual P."/>
            <person name="Subramanian S."/>
            <person name="Krishnamurthi S."/>
        </authorList>
    </citation>
    <scope>NUCLEOTIDE SEQUENCE [LARGE SCALE GENOMIC DNA]</scope>
    <source>
        <strain evidence="1">MTCC 8252</strain>
    </source>
</reference>
<organism evidence="1 2">
    <name type="scientific">Bacillus thermotolerans</name>
    <name type="common">Quasibacillus thermotolerans</name>
    <dbReference type="NCBI Taxonomy" id="1221996"/>
    <lineage>
        <taxon>Bacteria</taxon>
        <taxon>Bacillati</taxon>
        <taxon>Bacillota</taxon>
        <taxon>Bacilli</taxon>
        <taxon>Bacillales</taxon>
        <taxon>Bacillaceae</taxon>
        <taxon>Bacillus</taxon>
    </lineage>
</organism>
<dbReference type="STRING" id="1221996.QY95_04049"/>
<name>A0A0F5HLN1_BACTR</name>